<feature type="transmembrane region" description="Helical" evidence="1">
    <location>
        <begin position="65"/>
        <end position="85"/>
    </location>
</feature>
<keyword evidence="1" id="KW-1133">Transmembrane helix</keyword>
<feature type="transmembrane region" description="Helical" evidence="1">
    <location>
        <begin position="289"/>
        <end position="317"/>
    </location>
</feature>
<dbReference type="PANTHER" id="PTHR30221">
    <property type="entry name" value="SMALL-CONDUCTANCE MECHANOSENSITIVE CHANNEL"/>
    <property type="match status" value="1"/>
</dbReference>
<feature type="transmembrane region" description="Helical" evidence="1">
    <location>
        <begin position="12"/>
        <end position="32"/>
    </location>
</feature>
<dbReference type="InterPro" id="IPR008910">
    <property type="entry name" value="MSC_TM_helix"/>
</dbReference>
<dbReference type="NCBIfam" id="NF033912">
    <property type="entry name" value="msc"/>
    <property type="match status" value="1"/>
</dbReference>
<dbReference type="PANTHER" id="PTHR30221:SF1">
    <property type="entry name" value="SMALL-CONDUCTANCE MECHANOSENSITIVE CHANNEL"/>
    <property type="match status" value="1"/>
</dbReference>
<feature type="transmembrane region" description="Helical" evidence="1">
    <location>
        <begin position="196"/>
        <end position="217"/>
    </location>
</feature>
<dbReference type="RefSeq" id="WP_350343018.1">
    <property type="nucleotide sequence ID" value="NZ_CP158367.1"/>
</dbReference>
<dbReference type="AlphaFoldDB" id="A0AAU7VJQ2"/>
<dbReference type="InterPro" id="IPR045275">
    <property type="entry name" value="MscS_archaea/bacteria_type"/>
</dbReference>
<dbReference type="EMBL" id="CP158367">
    <property type="protein sequence ID" value="XBX74264.1"/>
    <property type="molecule type" value="Genomic_DNA"/>
</dbReference>
<proteinExistence type="predicted"/>
<dbReference type="GO" id="GO:0008381">
    <property type="term" value="F:mechanosensitive monoatomic ion channel activity"/>
    <property type="evidence" value="ECO:0007669"/>
    <property type="project" value="InterPro"/>
</dbReference>
<reference evidence="2" key="1">
    <citation type="journal article" date="2013" name="Extremophiles">
        <title>Proteinivorax tanatarense gen. nov., sp. nov., an anaerobic, haloalkaliphilic, proteolytic bacterium isolated from a decaying algal bloom, and proposal of Proteinivoraceae fam. nov.</title>
        <authorList>
            <person name="Kevbrin V."/>
            <person name="Boltyanskaya Y."/>
            <person name="Zhilina T."/>
            <person name="Kolganova T."/>
            <person name="Lavrentjeva E."/>
            <person name="Kuznetsov B."/>
        </authorList>
    </citation>
    <scope>NUCLEOTIDE SEQUENCE</scope>
    <source>
        <strain evidence="2">Z-910T</strain>
    </source>
</reference>
<reference evidence="2" key="2">
    <citation type="submission" date="2024-06" db="EMBL/GenBank/DDBJ databases">
        <authorList>
            <person name="Petrova K.O."/>
            <person name="Toshchakov S.V."/>
            <person name="Boltjanskaja Y.V."/>
            <person name="Kevbrin V."/>
        </authorList>
    </citation>
    <scope>NUCLEOTIDE SEQUENCE</scope>
    <source>
        <strain evidence="2">Z-910T</strain>
    </source>
</reference>
<gene>
    <name evidence="2" type="ORF">PRVXT_002295</name>
</gene>
<dbReference type="Gene3D" id="1.10.287.1260">
    <property type="match status" value="1"/>
</dbReference>
<feature type="transmembrane region" description="Helical" evidence="1">
    <location>
        <begin position="162"/>
        <end position="184"/>
    </location>
</feature>
<feature type="transmembrane region" description="Helical" evidence="1">
    <location>
        <begin position="105"/>
        <end position="126"/>
    </location>
</feature>
<evidence type="ECO:0000256" key="1">
    <source>
        <dbReference type="SAM" id="Phobius"/>
    </source>
</evidence>
<name>A0AAU7VJQ2_9FIRM</name>
<keyword evidence="1" id="KW-0472">Membrane</keyword>
<protein>
    <submittedName>
        <fullName evidence="2">Mechanosensitive ion channel</fullName>
    </submittedName>
</protein>
<evidence type="ECO:0000313" key="2">
    <source>
        <dbReference type="EMBL" id="XBX74264.1"/>
    </source>
</evidence>
<feature type="transmembrane region" description="Helical" evidence="1">
    <location>
        <begin position="260"/>
        <end position="277"/>
    </location>
</feature>
<feature type="transmembrane region" description="Helical" evidence="1">
    <location>
        <begin position="356"/>
        <end position="377"/>
    </location>
</feature>
<feature type="transmembrane region" description="Helical" evidence="1">
    <location>
        <begin position="329"/>
        <end position="350"/>
    </location>
</feature>
<sequence>MENFLDSLTEVALQIVPAILLLVLAFVVSSLARRIVLKVITKMELEKHTDKLGLKDEETGSSLDFIGKLVYIIVFLLFLPEVLNQLGLHDAAQPITMVVTQFLDYIPNIIAASIILAVGIFIAKIIRQLLVPVLKRAKVDQLQEKAGITSTEDAQISSVISYIVYVLILIPVITSALQVLNIAAISDPAVAMLDRIIVFLPNIFVAIAIVFIGVYVAKIVGKLLAEVLSGIGTDNIVRKIIPEEQNKLKDFSLSKAIGEIVKYIVGLLFVVEAINVLRLQVLQTVGQGIIAYLPFAISAIIIMGAALFLATWVEALIGKNAPNSKFSALIAKTTIIVVAAFMALSQLGIAPSIVNAAFIIILGALAIAFAVAFGIGGRQFASNMLKRLEDKTSNSEE</sequence>
<dbReference type="Pfam" id="PF05552">
    <property type="entry name" value="MS_channel_1st_1"/>
    <property type="match status" value="3"/>
</dbReference>
<organism evidence="2">
    <name type="scientific">Proteinivorax tanatarense</name>
    <dbReference type="NCBI Taxonomy" id="1260629"/>
    <lineage>
        <taxon>Bacteria</taxon>
        <taxon>Bacillati</taxon>
        <taxon>Bacillota</taxon>
        <taxon>Clostridia</taxon>
        <taxon>Eubacteriales</taxon>
        <taxon>Proteinivoracaceae</taxon>
        <taxon>Proteinivorax</taxon>
    </lineage>
</organism>
<keyword evidence="1" id="KW-0812">Transmembrane</keyword>
<accession>A0AAU7VJQ2</accession>